<dbReference type="EMBL" id="UHED01000001">
    <property type="protein sequence ID" value="SUM83540.1"/>
    <property type="molecule type" value="Genomic_DNA"/>
</dbReference>
<dbReference type="PANTHER" id="PTHR38663:SF1">
    <property type="entry name" value="L-ORNITHINE N(5)-MONOOXYGENASE"/>
    <property type="match status" value="1"/>
</dbReference>
<organism evidence="1 2">
    <name type="scientific">Staphylococcus saprophyticus</name>
    <dbReference type="NCBI Taxonomy" id="29385"/>
    <lineage>
        <taxon>Bacteria</taxon>
        <taxon>Bacillati</taxon>
        <taxon>Bacillota</taxon>
        <taxon>Bacilli</taxon>
        <taxon>Bacillales</taxon>
        <taxon>Staphylococcaceae</taxon>
        <taxon>Staphylococcus</taxon>
    </lineage>
</organism>
<proteinExistence type="predicted"/>
<name>A0A380HPL3_STASA</name>
<dbReference type="PANTHER" id="PTHR38663">
    <property type="match status" value="1"/>
</dbReference>
<sequence length="385" mass="44186">MSSWTIIGGGIHAVTIAIKLRSLGLDCTKLTIIDPHTNLCEQFDHFTKSIDMPYLRSPCVHHVHPDPFHLKQYGKKKQYTHASYGPYKRPNRDIFMEHTHDLIHSYNLNDCHVQGTVSQIKRVQSQWHILCHNQWIKSTHLVIAFGCNHDPFIPELFHNQPDVTHIFQNEHCSTHHASQIIGSGISAAHLTLKLLKKNNTEPIHLWMKKDITIHDFDADPGWLGPKNMKYFSQMTSSKARFNLIKQERHKGSMPKELELRLKKYIAQGRLIIHKNEITDIANHAIHTKQYCMYYDHLLLATDFKESIMQQPVIKQLVDSYQAPITHCGLPSINANLEWLPNLFVSGGLADLELGLFARNIMGGREAALRISEVYEKTTSNDATFI</sequence>
<accession>A0A380HPL3</accession>
<dbReference type="InterPro" id="IPR036188">
    <property type="entry name" value="FAD/NAD-bd_sf"/>
</dbReference>
<evidence type="ECO:0000313" key="2">
    <source>
        <dbReference type="Proteomes" id="UP000254707"/>
    </source>
</evidence>
<dbReference type="AlphaFoldDB" id="A0A380HPL3"/>
<dbReference type="Proteomes" id="UP000254707">
    <property type="component" value="Unassembled WGS sequence"/>
</dbReference>
<dbReference type="Gene3D" id="3.50.50.60">
    <property type="entry name" value="FAD/NAD(P)-binding domain"/>
    <property type="match status" value="1"/>
</dbReference>
<dbReference type="RefSeq" id="WP_115340658.1">
    <property type="nucleotide sequence ID" value="NZ_UHED01000001.1"/>
</dbReference>
<reference evidence="1 2" key="1">
    <citation type="submission" date="2018-06" db="EMBL/GenBank/DDBJ databases">
        <authorList>
            <consortium name="Pathogen Informatics"/>
            <person name="Doyle S."/>
        </authorList>
    </citation>
    <scope>NUCLEOTIDE SEQUENCE [LARGE SCALE GENOMIC DNA]</scope>
    <source>
        <strain evidence="1 2">NCTC7688</strain>
    </source>
</reference>
<gene>
    <name evidence="1" type="ORF">NCTC7688_02078</name>
</gene>
<protein>
    <submittedName>
        <fullName evidence="1">Pyridine nucleotide-disulfide oxidoreductase family protein</fullName>
    </submittedName>
</protein>
<dbReference type="SUPFAM" id="SSF51905">
    <property type="entry name" value="FAD/NAD(P)-binding domain"/>
    <property type="match status" value="2"/>
</dbReference>
<dbReference type="Pfam" id="PF13738">
    <property type="entry name" value="Pyr_redox_3"/>
    <property type="match status" value="1"/>
</dbReference>
<evidence type="ECO:0000313" key="1">
    <source>
        <dbReference type="EMBL" id="SUM83540.1"/>
    </source>
</evidence>